<gene>
    <name evidence="1" type="ORF">JHL16_32645</name>
</gene>
<dbReference type="EMBL" id="JAENHL010000008">
    <property type="protein sequence ID" value="MBK1871161.1"/>
    <property type="molecule type" value="Genomic_DNA"/>
</dbReference>
<sequence>MAATSFASADELDPAVGKALFDRKWVQAPASTNSADGLGPLFNAGSCAACHKNGQAARFSSVDGVLGSAGFVVRLGDAQGHADPLLGRQLQEHAIPGLLPEARIEPYLEKGTDGLPLMRARITYNDAQPAPGTHTEFRVAPSLVGRGLIARVAEKEILNHADPQDRDGDGIKGRVRIVSTPEGSRIGRFGLKATGVSIADQTADAMMLDMGLSSPFRPDPYGDCTAAQIKCLANANGRSPSSDGEEISRAMIEMVAAYVATLTPRPVPANADGARLLAATGCAACHVQTLKSEAGDALPVFTDLLLHDMGDGLAGGFPDGYATAREWRTAPLIDLASQNGKRRYLHDGRAATLDEAIRWHGGEAQKAKELYMNLSAADRTKLIDYLGSL</sequence>
<organism evidence="1 2">
    <name type="scientific">Taklimakanibacter albus</name>
    <dbReference type="NCBI Taxonomy" id="2800327"/>
    <lineage>
        <taxon>Bacteria</taxon>
        <taxon>Pseudomonadati</taxon>
        <taxon>Pseudomonadota</taxon>
        <taxon>Alphaproteobacteria</taxon>
        <taxon>Hyphomicrobiales</taxon>
        <taxon>Aestuariivirgaceae</taxon>
        <taxon>Taklimakanibacter</taxon>
    </lineage>
</organism>
<name>A0ACC5RF93_9HYPH</name>
<dbReference type="Proteomes" id="UP000616151">
    <property type="component" value="Unassembled WGS sequence"/>
</dbReference>
<evidence type="ECO:0000313" key="1">
    <source>
        <dbReference type="EMBL" id="MBK1871161.1"/>
    </source>
</evidence>
<evidence type="ECO:0000313" key="2">
    <source>
        <dbReference type="Proteomes" id="UP000616151"/>
    </source>
</evidence>
<comment type="caution">
    <text evidence="1">The sequence shown here is derived from an EMBL/GenBank/DDBJ whole genome shotgun (WGS) entry which is preliminary data.</text>
</comment>
<accession>A0ACC5RF93</accession>
<proteinExistence type="predicted"/>
<protein>
    <submittedName>
        <fullName evidence="1">Uncharacterized protein</fullName>
    </submittedName>
</protein>
<keyword evidence="2" id="KW-1185">Reference proteome</keyword>
<reference evidence="1" key="1">
    <citation type="submission" date="2021-01" db="EMBL/GenBank/DDBJ databases">
        <authorList>
            <person name="Sun Q."/>
        </authorList>
    </citation>
    <scope>NUCLEOTIDE SEQUENCE</scope>
    <source>
        <strain evidence="1">YIM B02566</strain>
    </source>
</reference>